<accession>A0A0F9CMI4</accession>
<sequence length="82" mass="9659">MTEKAHHVWVPRGYFTRVKIKEDDVQMIPVEELPAVQSDQLKAVKTWMQDREEQTYTFEETITVTMTEMAELSKILGLEDEE</sequence>
<dbReference type="EMBL" id="LAZR01035382">
    <property type="protein sequence ID" value="KKL27657.1"/>
    <property type="molecule type" value="Genomic_DNA"/>
</dbReference>
<reference evidence="1" key="1">
    <citation type="journal article" date="2015" name="Nature">
        <title>Complex archaea that bridge the gap between prokaryotes and eukaryotes.</title>
        <authorList>
            <person name="Spang A."/>
            <person name="Saw J.H."/>
            <person name="Jorgensen S.L."/>
            <person name="Zaremba-Niedzwiedzka K."/>
            <person name="Martijn J."/>
            <person name="Lind A.E."/>
            <person name="van Eijk R."/>
            <person name="Schleper C."/>
            <person name="Guy L."/>
            <person name="Ettema T.J."/>
        </authorList>
    </citation>
    <scope>NUCLEOTIDE SEQUENCE</scope>
</reference>
<gene>
    <name evidence="1" type="ORF">LCGC14_2382950</name>
</gene>
<name>A0A0F9CMI4_9ZZZZ</name>
<comment type="caution">
    <text evidence="1">The sequence shown here is derived from an EMBL/GenBank/DDBJ whole genome shotgun (WGS) entry which is preliminary data.</text>
</comment>
<organism evidence="1">
    <name type="scientific">marine sediment metagenome</name>
    <dbReference type="NCBI Taxonomy" id="412755"/>
    <lineage>
        <taxon>unclassified sequences</taxon>
        <taxon>metagenomes</taxon>
        <taxon>ecological metagenomes</taxon>
    </lineage>
</organism>
<evidence type="ECO:0000313" key="1">
    <source>
        <dbReference type="EMBL" id="KKL27657.1"/>
    </source>
</evidence>
<protein>
    <submittedName>
        <fullName evidence="1">Uncharacterized protein</fullName>
    </submittedName>
</protein>
<dbReference type="AlphaFoldDB" id="A0A0F9CMI4"/>
<proteinExistence type="predicted"/>